<evidence type="ECO:0000313" key="2">
    <source>
        <dbReference type="EMBL" id="KAJ4387645.1"/>
    </source>
</evidence>
<dbReference type="InterPro" id="IPR000210">
    <property type="entry name" value="BTB/POZ_dom"/>
</dbReference>
<evidence type="ECO:0000259" key="1">
    <source>
        <dbReference type="PROSITE" id="PS50097"/>
    </source>
</evidence>
<dbReference type="InterPro" id="IPR011333">
    <property type="entry name" value="SKP1/BTB/POZ_sf"/>
</dbReference>
<dbReference type="SUPFAM" id="SSF54695">
    <property type="entry name" value="POZ domain"/>
    <property type="match status" value="1"/>
</dbReference>
<comment type="caution">
    <text evidence="2">The sequence shown here is derived from an EMBL/GenBank/DDBJ whole genome shotgun (WGS) entry which is preliminary data.</text>
</comment>
<dbReference type="CDD" id="cd18186">
    <property type="entry name" value="BTB_POZ_ZBTB_KLHL-like"/>
    <property type="match status" value="1"/>
</dbReference>
<organism evidence="2 3">
    <name type="scientific">Gnomoniopsis smithogilvyi</name>
    <dbReference type="NCBI Taxonomy" id="1191159"/>
    <lineage>
        <taxon>Eukaryota</taxon>
        <taxon>Fungi</taxon>
        <taxon>Dikarya</taxon>
        <taxon>Ascomycota</taxon>
        <taxon>Pezizomycotina</taxon>
        <taxon>Sordariomycetes</taxon>
        <taxon>Sordariomycetidae</taxon>
        <taxon>Diaporthales</taxon>
        <taxon>Gnomoniaceae</taxon>
        <taxon>Gnomoniopsis</taxon>
    </lineage>
</organism>
<dbReference type="Pfam" id="PF00651">
    <property type="entry name" value="BTB"/>
    <property type="match status" value="1"/>
</dbReference>
<reference evidence="2" key="1">
    <citation type="submission" date="2022-10" db="EMBL/GenBank/DDBJ databases">
        <title>Tapping the CABI collections for fungal endophytes: first genome assemblies for Collariella, Neodidymelliopsis, Ascochyta clinopodiicola, Didymella pomorum, Didymosphaeria variabile, Neocosmospora piperis and Neocucurbitaria cava.</title>
        <authorList>
            <person name="Hill R."/>
        </authorList>
    </citation>
    <scope>NUCLEOTIDE SEQUENCE</scope>
    <source>
        <strain evidence="2">IMI 355082</strain>
    </source>
</reference>
<proteinExistence type="predicted"/>
<dbReference type="Proteomes" id="UP001140453">
    <property type="component" value="Unassembled WGS sequence"/>
</dbReference>
<accession>A0A9W9CTI2</accession>
<dbReference type="OrthoDB" id="6359816at2759"/>
<feature type="domain" description="BTB" evidence="1">
    <location>
        <begin position="18"/>
        <end position="87"/>
    </location>
</feature>
<protein>
    <recommendedName>
        <fullName evidence="1">BTB domain-containing protein</fullName>
    </recommendedName>
</protein>
<dbReference type="EMBL" id="JAPEVB010000005">
    <property type="protein sequence ID" value="KAJ4387645.1"/>
    <property type="molecule type" value="Genomic_DNA"/>
</dbReference>
<dbReference type="AlphaFoldDB" id="A0A9W9CTI2"/>
<evidence type="ECO:0000313" key="3">
    <source>
        <dbReference type="Proteomes" id="UP001140453"/>
    </source>
</evidence>
<dbReference type="PROSITE" id="PS50097">
    <property type="entry name" value="BTB"/>
    <property type="match status" value="1"/>
</dbReference>
<dbReference type="SMART" id="SM00225">
    <property type="entry name" value="BTB"/>
    <property type="match status" value="1"/>
</dbReference>
<gene>
    <name evidence="2" type="ORF">N0V93_008242</name>
</gene>
<dbReference type="Gene3D" id="3.30.710.10">
    <property type="entry name" value="Potassium Channel Kv1.1, Chain A"/>
    <property type="match status" value="1"/>
</dbReference>
<keyword evidence="3" id="KW-1185">Reference proteome</keyword>
<dbReference type="PANTHER" id="PTHR24413">
    <property type="entry name" value="SPECKLE-TYPE POZ PROTEIN"/>
    <property type="match status" value="1"/>
</dbReference>
<name>A0A9W9CTI2_9PEZI</name>
<sequence length="320" mass="36746">MSHLSVNNEELFQSGMWSDVEIVCQDKTWKLHKAILGGQCKWFATALQDKSTRKDGATDQIRLDEEDPELLNAVLRYIYTDSIPLNINVEPLIPDLKRLLCLYYLADFLLLDDLVDSIRVHFDGCLVAAIQTLYTFDVISDCIKPKPKVHSREAVDAMLDSLRRATVRAYHQSGELHREFQKKLAVVTYGLRDHMPRNYLKLLGEEVADFHHDLYTILTFNHFTRFSSVYEEPLEDILDAYHCQLLRTAQALCVICEQEMNALYYFKFDSTSAKSIEIVLDPFTAGCDVFCTDCARKGLNRHIQRLMSDCWPSTGSEDSA</sequence>